<protein>
    <submittedName>
        <fullName evidence="1">Uncharacterized protein</fullName>
    </submittedName>
</protein>
<organism evidence="1 2">
    <name type="scientific">Rotaria magnacalcarata</name>
    <dbReference type="NCBI Taxonomy" id="392030"/>
    <lineage>
        <taxon>Eukaryota</taxon>
        <taxon>Metazoa</taxon>
        <taxon>Spiralia</taxon>
        <taxon>Gnathifera</taxon>
        <taxon>Rotifera</taxon>
        <taxon>Eurotatoria</taxon>
        <taxon>Bdelloidea</taxon>
        <taxon>Philodinida</taxon>
        <taxon>Philodinidae</taxon>
        <taxon>Rotaria</taxon>
    </lineage>
</organism>
<proteinExistence type="predicted"/>
<name>A0A815MKK8_9BILA</name>
<dbReference type="Proteomes" id="UP000663834">
    <property type="component" value="Unassembled WGS sequence"/>
</dbReference>
<dbReference type="AlphaFoldDB" id="A0A815MKK8"/>
<evidence type="ECO:0000313" key="1">
    <source>
        <dbReference type="EMBL" id="CAF1425909.1"/>
    </source>
</evidence>
<accession>A0A815MKK8</accession>
<dbReference type="EMBL" id="CAJNOW010004681">
    <property type="protein sequence ID" value="CAF1425909.1"/>
    <property type="molecule type" value="Genomic_DNA"/>
</dbReference>
<evidence type="ECO:0000313" key="2">
    <source>
        <dbReference type="Proteomes" id="UP000663834"/>
    </source>
</evidence>
<feature type="non-terminal residue" evidence="1">
    <location>
        <position position="1"/>
    </location>
</feature>
<sequence length="125" mass="14829">TFQIQCLYECIFSANAIGFFARCPTELFARLPNSNIYLKLHSILTLLFKSLRLLEFIFEAIFYIERVKFLSSHSIQHYFRSKYSLQVTLNFEKASFVQVIHFNNISDKSIFEITVYPSFLYCIIR</sequence>
<comment type="caution">
    <text evidence="1">The sequence shown here is derived from an EMBL/GenBank/DDBJ whole genome shotgun (WGS) entry which is preliminary data.</text>
</comment>
<reference evidence="1" key="1">
    <citation type="submission" date="2021-02" db="EMBL/GenBank/DDBJ databases">
        <authorList>
            <person name="Nowell W R."/>
        </authorList>
    </citation>
    <scope>NUCLEOTIDE SEQUENCE</scope>
</reference>
<gene>
    <name evidence="1" type="ORF">KQP761_LOCUS10791</name>
</gene>